<evidence type="ECO:0000313" key="1">
    <source>
        <dbReference type="EMBL" id="TLM94219.1"/>
    </source>
</evidence>
<comment type="caution">
    <text evidence="1">The sequence shown here is derived from an EMBL/GenBank/DDBJ whole genome shotgun (WGS) entry which is preliminary data.</text>
</comment>
<dbReference type="NCBIfam" id="TIGR04183">
    <property type="entry name" value="Por_Secre_tail"/>
    <property type="match status" value="1"/>
</dbReference>
<evidence type="ECO:0000313" key="2">
    <source>
        <dbReference type="Proteomes" id="UP000305517"/>
    </source>
</evidence>
<dbReference type="InterPro" id="IPR026444">
    <property type="entry name" value="Secre_tail"/>
</dbReference>
<gene>
    <name evidence="1" type="ORF">FDY95_09405</name>
</gene>
<dbReference type="Proteomes" id="UP000305517">
    <property type="component" value="Unassembled WGS sequence"/>
</dbReference>
<dbReference type="RefSeq" id="WP_138077066.1">
    <property type="nucleotide sequence ID" value="NZ_VAJM01000003.1"/>
</dbReference>
<organism evidence="1 2">
    <name type="scientific">Hymenobacter jeollabukensis</name>
    <dbReference type="NCBI Taxonomy" id="2025313"/>
    <lineage>
        <taxon>Bacteria</taxon>
        <taxon>Pseudomonadati</taxon>
        <taxon>Bacteroidota</taxon>
        <taxon>Cytophagia</taxon>
        <taxon>Cytophagales</taxon>
        <taxon>Hymenobacteraceae</taxon>
        <taxon>Hymenobacter</taxon>
    </lineage>
</organism>
<proteinExistence type="predicted"/>
<accession>A0A5R8WTM5</accession>
<dbReference type="AlphaFoldDB" id="A0A5R8WTM5"/>
<name>A0A5R8WTM5_9BACT</name>
<keyword evidence="2" id="KW-1185">Reference proteome</keyword>
<reference evidence="1 2" key="1">
    <citation type="submission" date="2019-05" db="EMBL/GenBank/DDBJ databases">
        <title>Hymenobacter edaphi sp. nov., isolated from abandoned arsenic-contaminated farmland soil.</title>
        <authorList>
            <person name="Nie L."/>
        </authorList>
    </citation>
    <scope>NUCLEOTIDE SEQUENCE [LARGE SCALE GENOMIC DNA]</scope>
    <source>
        <strain evidence="1 2">1-3-3-8</strain>
    </source>
</reference>
<sequence>MRAFFLLLLLTTVIYAAPAQRLTRERVYVGASIYRFGMAHKVAPRHVLTSIAKRGFQMPGFWQRGVILDPQLDTTTTLLRFYNLNGNYFQPLPAGGYVYIFGVPSAQPADFQDVTLRRYRPDLTLRWASTFDLFPGQQDLGNGLLVTDEAYFLSAYSFYNADRTRHMVLKTDTAGTVLWRKNYGWSVTDFNLDMQFTRQGHLLLYGFTGNYATGTVELKLLLLNQQGDSLRGLHYAPLGPGRDVAPPGEWQNSSLLPLSDGGFLCTMAVDSAAGWPALPLAVKVDAQLRPQWTHVWRYQPTGPLQPGRALGSFGSALELADGSLLLLAHFDQTPLNVATPYYLLRLDGATGRQLARYALPSPACNRPQPYQLLADGDSAAYVLGSCTASATGAAIQAPYAARLSLRGLPGIVTAAGRPRGTGKEVGLGVPYPNPAAQAVRVPYRRSAAGPAAVALFDALGRPVRTVAVPGAPTGEVVVPLNGLPAGVYSLRYEQSNVPAGPAQRLVVQP</sequence>
<protein>
    <submittedName>
        <fullName evidence="1">T9SS type A sorting domain-containing protein</fullName>
    </submittedName>
</protein>
<dbReference type="OrthoDB" id="976933at2"/>
<dbReference type="EMBL" id="VAJM01000003">
    <property type="protein sequence ID" value="TLM94219.1"/>
    <property type="molecule type" value="Genomic_DNA"/>
</dbReference>